<accession>L7JSS2</accession>
<dbReference type="AlphaFoldDB" id="L7JSS2"/>
<dbReference type="InterPro" id="IPR000198">
    <property type="entry name" value="RhoGAP_dom"/>
</dbReference>
<dbReference type="OrthoDB" id="2192550at2759"/>
<dbReference type="VEuPathDB" id="MicrosporidiaDB:THOM_2574"/>
<dbReference type="InterPro" id="IPR008936">
    <property type="entry name" value="Rho_GTPase_activation_prot"/>
</dbReference>
<reference evidence="2 3" key="1">
    <citation type="journal article" date="2012" name="PLoS Pathog.">
        <title>The genome of the obligate intracellular parasite Trachipleistophora hominis: new insights into microsporidian genome dynamics and reductive evolution.</title>
        <authorList>
            <person name="Heinz E."/>
            <person name="Williams T.A."/>
            <person name="Nakjang S."/>
            <person name="Noel C.J."/>
            <person name="Swan D.C."/>
            <person name="Goldberg A.V."/>
            <person name="Harris S.R."/>
            <person name="Weinmaier T."/>
            <person name="Markert S."/>
            <person name="Becher D."/>
            <person name="Bernhardt J."/>
            <person name="Dagan T."/>
            <person name="Hacker C."/>
            <person name="Lucocq J.M."/>
            <person name="Schweder T."/>
            <person name="Rattei T."/>
            <person name="Hall N."/>
            <person name="Hirt R.P."/>
            <person name="Embley T.M."/>
        </authorList>
    </citation>
    <scope>NUCLEOTIDE SEQUENCE [LARGE SCALE GENOMIC DNA]</scope>
</reference>
<sequence>MNESYINQRLTEKQLTVNDIDDEDVRAYLENFVEENLNVLRSVFSVIELRTIPGANYIPNVYKFKEFSRENGELQPTRLKYSYSELYIPSELNEIMEFFLTLDLTQRGIFKRSPSIVIVEAAIKDFEECMRTRSSIHEKLARYDAITIPSVFKNVFNYYEMPLFPKEFVDYFCRIKRLPRIDDQHTALKFLLLCMPRTNRSTLEAVIRFIEIVHELASQKDEEHQEHMDFSGFVSVMMPKLMLKSNIRVRLENLKDLIDMLLIVFRKYSCFVGVVD</sequence>
<dbReference type="Gene3D" id="1.10.555.10">
    <property type="entry name" value="Rho GTPase activation protein"/>
    <property type="match status" value="1"/>
</dbReference>
<dbReference type="Proteomes" id="UP000011185">
    <property type="component" value="Unassembled WGS sequence"/>
</dbReference>
<organism evidence="2 3">
    <name type="scientific">Trachipleistophora hominis</name>
    <name type="common">Microsporidian parasite</name>
    <dbReference type="NCBI Taxonomy" id="72359"/>
    <lineage>
        <taxon>Eukaryota</taxon>
        <taxon>Fungi</taxon>
        <taxon>Fungi incertae sedis</taxon>
        <taxon>Microsporidia</taxon>
        <taxon>Pleistophoridae</taxon>
        <taxon>Trachipleistophora</taxon>
    </lineage>
</organism>
<evidence type="ECO:0000259" key="1">
    <source>
        <dbReference type="PROSITE" id="PS50238"/>
    </source>
</evidence>
<evidence type="ECO:0000313" key="2">
    <source>
        <dbReference type="EMBL" id="ELQ74479.1"/>
    </source>
</evidence>
<dbReference type="STRING" id="72359.L7JSS2"/>
<dbReference type="GO" id="GO:0007165">
    <property type="term" value="P:signal transduction"/>
    <property type="evidence" value="ECO:0007669"/>
    <property type="project" value="InterPro"/>
</dbReference>
<gene>
    <name evidence="2" type="ORF">THOM_2574</name>
</gene>
<dbReference type="SUPFAM" id="SSF48350">
    <property type="entry name" value="GTPase activation domain, GAP"/>
    <property type="match status" value="1"/>
</dbReference>
<dbReference type="Pfam" id="PF00620">
    <property type="entry name" value="RhoGAP"/>
    <property type="match status" value="1"/>
</dbReference>
<dbReference type="OMA" id="IMEFFLT"/>
<feature type="domain" description="Rho-GAP" evidence="1">
    <location>
        <begin position="81"/>
        <end position="269"/>
    </location>
</feature>
<name>L7JSS2_TRAHO</name>
<dbReference type="InParanoid" id="L7JSS2"/>
<dbReference type="EMBL" id="JH994038">
    <property type="protein sequence ID" value="ELQ74479.1"/>
    <property type="molecule type" value="Genomic_DNA"/>
</dbReference>
<dbReference type="PROSITE" id="PS50238">
    <property type="entry name" value="RHOGAP"/>
    <property type="match status" value="1"/>
</dbReference>
<evidence type="ECO:0000313" key="3">
    <source>
        <dbReference type="Proteomes" id="UP000011185"/>
    </source>
</evidence>
<dbReference type="HOGENOM" id="CLU_1008970_0_0_1"/>
<keyword evidence="3" id="KW-1185">Reference proteome</keyword>
<proteinExistence type="predicted"/>
<protein>
    <submittedName>
        <fullName evidence="2">Rho GTPase-activating protein</fullName>
    </submittedName>
</protein>
<dbReference type="SMART" id="SM00324">
    <property type="entry name" value="RhoGAP"/>
    <property type="match status" value="1"/>
</dbReference>